<evidence type="ECO:0000313" key="2">
    <source>
        <dbReference type="Proteomes" id="UP000239480"/>
    </source>
</evidence>
<evidence type="ECO:0000313" key="1">
    <source>
        <dbReference type="EMBL" id="PRY22282.1"/>
    </source>
</evidence>
<protein>
    <submittedName>
        <fullName evidence="1">Uncharacterized protein</fullName>
    </submittedName>
</protein>
<dbReference type="EMBL" id="PVTD01000007">
    <property type="protein sequence ID" value="PRY22282.1"/>
    <property type="molecule type" value="Genomic_DNA"/>
</dbReference>
<organism evidence="1 2">
    <name type="scientific">Aliiruegeria haliotis</name>
    <dbReference type="NCBI Taxonomy" id="1280846"/>
    <lineage>
        <taxon>Bacteria</taxon>
        <taxon>Pseudomonadati</taxon>
        <taxon>Pseudomonadota</taxon>
        <taxon>Alphaproteobacteria</taxon>
        <taxon>Rhodobacterales</taxon>
        <taxon>Roseobacteraceae</taxon>
        <taxon>Aliiruegeria</taxon>
    </lineage>
</organism>
<proteinExistence type="predicted"/>
<reference evidence="1 2" key="1">
    <citation type="submission" date="2018-03" db="EMBL/GenBank/DDBJ databases">
        <title>Genomic Encyclopedia of Archaeal and Bacterial Type Strains, Phase II (KMG-II): from individual species to whole genera.</title>
        <authorList>
            <person name="Goeker M."/>
        </authorList>
    </citation>
    <scope>NUCLEOTIDE SEQUENCE [LARGE SCALE GENOMIC DNA]</scope>
    <source>
        <strain evidence="1 2">DSM 29328</strain>
    </source>
</reference>
<sequence>MAIRVAELARAGLTPDWMPGAVPLCVPVETRCNQHGERSVTVVVGTESVLSRGRWRTVDVLACPVTWRPHSDQIDGARRAYVDWWQALGWIRDGLATSRLLREIDVSAEMPKFEPWNVWGPSGLK</sequence>
<name>A0A2T0RMD5_9RHOB</name>
<comment type="caution">
    <text evidence="1">The sequence shown here is derived from an EMBL/GenBank/DDBJ whole genome shotgun (WGS) entry which is preliminary data.</text>
</comment>
<dbReference type="AlphaFoldDB" id="A0A2T0RMD5"/>
<keyword evidence="2" id="KW-1185">Reference proteome</keyword>
<dbReference type="Proteomes" id="UP000239480">
    <property type="component" value="Unassembled WGS sequence"/>
</dbReference>
<accession>A0A2T0RMD5</accession>
<gene>
    <name evidence="1" type="ORF">CLV78_107206</name>
</gene>